<gene>
    <name evidence="1" type="ORF">Mal52_37310</name>
</gene>
<proteinExistence type="predicted"/>
<organism evidence="1 2">
    <name type="scientific">Symmachiella dynata</name>
    <dbReference type="NCBI Taxonomy" id="2527995"/>
    <lineage>
        <taxon>Bacteria</taxon>
        <taxon>Pseudomonadati</taxon>
        <taxon>Planctomycetota</taxon>
        <taxon>Planctomycetia</taxon>
        <taxon>Planctomycetales</taxon>
        <taxon>Planctomycetaceae</taxon>
        <taxon>Symmachiella</taxon>
    </lineage>
</organism>
<dbReference type="EMBL" id="CP036276">
    <property type="protein sequence ID" value="QDU45240.1"/>
    <property type="molecule type" value="Genomic_DNA"/>
</dbReference>
<sequence>MIPSTVNRVPQHTAEDINEQIRCDTEERVARLSAAGRQAIDQRLSELDQEWDIERTLEANAATLSLVGFTLGATVNRKWFLFPGVIAAFLLQHAVQGWCPPLPVFRRLGIRTASEIDYERYALKAIRGDFDKLTAEGTAETNAEQVVQAMRR</sequence>
<evidence type="ECO:0000313" key="1">
    <source>
        <dbReference type="EMBL" id="QDU45240.1"/>
    </source>
</evidence>
<reference evidence="1 2" key="1">
    <citation type="submission" date="2019-02" db="EMBL/GenBank/DDBJ databases">
        <title>Deep-cultivation of Planctomycetes and their phenomic and genomic characterization uncovers novel biology.</title>
        <authorList>
            <person name="Wiegand S."/>
            <person name="Jogler M."/>
            <person name="Boedeker C."/>
            <person name="Pinto D."/>
            <person name="Vollmers J."/>
            <person name="Rivas-Marin E."/>
            <person name="Kohn T."/>
            <person name="Peeters S.H."/>
            <person name="Heuer A."/>
            <person name="Rast P."/>
            <person name="Oberbeckmann S."/>
            <person name="Bunk B."/>
            <person name="Jeske O."/>
            <person name="Meyerdierks A."/>
            <person name="Storesund J.E."/>
            <person name="Kallscheuer N."/>
            <person name="Luecker S."/>
            <person name="Lage O.M."/>
            <person name="Pohl T."/>
            <person name="Merkel B.J."/>
            <person name="Hornburger P."/>
            <person name="Mueller R.-W."/>
            <person name="Bruemmer F."/>
            <person name="Labrenz M."/>
            <person name="Spormann A.M."/>
            <person name="Op den Camp H."/>
            <person name="Overmann J."/>
            <person name="Amann R."/>
            <person name="Jetten M.S.M."/>
            <person name="Mascher T."/>
            <person name="Medema M.H."/>
            <person name="Devos D.P."/>
            <person name="Kaster A.-K."/>
            <person name="Ovreas L."/>
            <person name="Rohde M."/>
            <person name="Galperin M.Y."/>
            <person name="Jogler C."/>
        </authorList>
    </citation>
    <scope>NUCLEOTIDE SEQUENCE [LARGE SCALE GENOMIC DNA]</scope>
    <source>
        <strain evidence="1 2">Mal52</strain>
    </source>
</reference>
<accession>A0A517ZRX7</accession>
<dbReference type="AlphaFoldDB" id="A0A517ZRX7"/>
<name>A0A517ZRX7_9PLAN</name>
<dbReference type="Proteomes" id="UP000319383">
    <property type="component" value="Chromosome"/>
</dbReference>
<dbReference type="Gene3D" id="6.10.140.1340">
    <property type="match status" value="1"/>
</dbReference>
<evidence type="ECO:0000313" key="2">
    <source>
        <dbReference type="Proteomes" id="UP000319383"/>
    </source>
</evidence>
<protein>
    <recommendedName>
        <fullName evidence="3">DUF2892 domain-containing protein</fullName>
    </recommendedName>
</protein>
<keyword evidence="2" id="KW-1185">Reference proteome</keyword>
<dbReference type="KEGG" id="sdyn:Mal52_37310"/>
<dbReference type="RefSeq" id="WP_197534287.1">
    <property type="nucleotide sequence ID" value="NZ_CP036276.1"/>
</dbReference>
<evidence type="ECO:0008006" key="3">
    <source>
        <dbReference type="Google" id="ProtNLM"/>
    </source>
</evidence>